<comment type="caution">
    <text evidence="2">The sequence shown here is derived from an EMBL/GenBank/DDBJ whole genome shotgun (WGS) entry which is preliminary data.</text>
</comment>
<sequence length="79" mass="8395">MCTIAISYGENGPIFYGFKPGGSHLVTCYDSNSAVIYSTPSRFPFVGLTVGDGFVCGLLMDLNQPSCWGSSAYIQMGVP</sequence>
<dbReference type="Proteomes" id="UP001165190">
    <property type="component" value="Unassembled WGS sequence"/>
</dbReference>
<accession>A0A9W7GT51</accession>
<dbReference type="AlphaFoldDB" id="A0A9W7GT51"/>
<dbReference type="EC" id="2.7.11.1" evidence="1"/>
<evidence type="ECO:0000313" key="3">
    <source>
        <dbReference type="Proteomes" id="UP001165190"/>
    </source>
</evidence>
<reference evidence="2" key="1">
    <citation type="submission" date="2023-05" db="EMBL/GenBank/DDBJ databases">
        <title>Genome and transcriptome analyses reveal genes involved in the formation of fine ridges on petal epidermal cells in Hibiscus trionum.</title>
        <authorList>
            <person name="Koshimizu S."/>
            <person name="Masuda S."/>
            <person name="Ishii T."/>
            <person name="Shirasu K."/>
            <person name="Hoshino A."/>
            <person name="Arita M."/>
        </authorList>
    </citation>
    <scope>NUCLEOTIDE SEQUENCE</scope>
    <source>
        <strain evidence="2">Hamamatsu line</strain>
    </source>
</reference>
<dbReference type="PANTHER" id="PTHR47460:SF1">
    <property type="entry name" value="SERINE_THREONINE-PROTEIN KINASE-LIKE PROTEIN ACR4"/>
    <property type="match status" value="1"/>
</dbReference>
<dbReference type="OrthoDB" id="1895016at2759"/>
<dbReference type="GO" id="GO:0004674">
    <property type="term" value="F:protein serine/threonine kinase activity"/>
    <property type="evidence" value="ECO:0007669"/>
    <property type="project" value="UniProtKB-KW"/>
</dbReference>
<dbReference type="PANTHER" id="PTHR47460">
    <property type="entry name" value="SERINE/THREONINE-PROTEIN KINASE-LIKE PROTEIN ACR4"/>
    <property type="match status" value="1"/>
</dbReference>
<protein>
    <recommendedName>
        <fullName evidence="1">non-specific serine/threonine protein kinase</fullName>
        <ecNumber evidence="1">2.7.11.1</ecNumber>
    </recommendedName>
</protein>
<dbReference type="EMBL" id="BSYR01000003">
    <property type="protein sequence ID" value="GMI64411.1"/>
    <property type="molecule type" value="Genomic_DNA"/>
</dbReference>
<organism evidence="2 3">
    <name type="scientific">Hibiscus trionum</name>
    <name type="common">Flower of an hour</name>
    <dbReference type="NCBI Taxonomy" id="183268"/>
    <lineage>
        <taxon>Eukaryota</taxon>
        <taxon>Viridiplantae</taxon>
        <taxon>Streptophyta</taxon>
        <taxon>Embryophyta</taxon>
        <taxon>Tracheophyta</taxon>
        <taxon>Spermatophyta</taxon>
        <taxon>Magnoliopsida</taxon>
        <taxon>eudicotyledons</taxon>
        <taxon>Gunneridae</taxon>
        <taxon>Pentapetalae</taxon>
        <taxon>rosids</taxon>
        <taxon>malvids</taxon>
        <taxon>Malvales</taxon>
        <taxon>Malvaceae</taxon>
        <taxon>Malvoideae</taxon>
        <taxon>Hibiscus</taxon>
    </lineage>
</organism>
<evidence type="ECO:0000256" key="1">
    <source>
        <dbReference type="ARBA" id="ARBA00012513"/>
    </source>
</evidence>
<proteinExistence type="predicted"/>
<evidence type="ECO:0000313" key="2">
    <source>
        <dbReference type="EMBL" id="GMI64411.1"/>
    </source>
</evidence>
<name>A0A9W7GT51_HIBTR</name>
<gene>
    <name evidence="2" type="ORF">HRI_000110400</name>
</gene>
<keyword evidence="3" id="KW-1185">Reference proteome</keyword>